<evidence type="ECO:0000313" key="14">
    <source>
        <dbReference type="EMBL" id="PKL72051.1"/>
    </source>
</evidence>
<evidence type="ECO:0000256" key="8">
    <source>
        <dbReference type="ARBA" id="ARBA00023146"/>
    </source>
</evidence>
<dbReference type="GO" id="GO:0006420">
    <property type="term" value="P:arginyl-tRNA aminoacylation"/>
    <property type="evidence" value="ECO:0007669"/>
    <property type="project" value="UniProtKB-UniRule"/>
</dbReference>
<dbReference type="NCBIfam" id="TIGR00456">
    <property type="entry name" value="argS"/>
    <property type="match status" value="1"/>
</dbReference>
<evidence type="ECO:0000259" key="12">
    <source>
        <dbReference type="SMART" id="SM00836"/>
    </source>
</evidence>
<dbReference type="PANTHER" id="PTHR11956:SF5">
    <property type="entry name" value="ARGININE--TRNA LIGASE, CYTOPLASMIC"/>
    <property type="match status" value="1"/>
</dbReference>
<dbReference type="Gene3D" id="3.30.1360.70">
    <property type="entry name" value="Arginyl tRNA synthetase N-terminal domain"/>
    <property type="match status" value="1"/>
</dbReference>
<dbReference type="SUPFAM" id="SSF47323">
    <property type="entry name" value="Anticodon-binding domain of a subclass of class I aminoacyl-tRNA synthetases"/>
    <property type="match status" value="1"/>
</dbReference>
<organism evidence="14 15">
    <name type="scientific">Candidatus Kuenenbacteria bacterium HGW-Kuenenbacteria-1</name>
    <dbReference type="NCBI Taxonomy" id="2013812"/>
    <lineage>
        <taxon>Bacteria</taxon>
        <taxon>Candidatus Kueneniibacteriota</taxon>
    </lineage>
</organism>
<reference evidence="14 15" key="1">
    <citation type="journal article" date="2017" name="ISME J.">
        <title>Potential for microbial H2 and metal transformations associated with novel bacteria and archaea in deep terrestrial subsurface sediments.</title>
        <authorList>
            <person name="Hernsdorf A.W."/>
            <person name="Amano Y."/>
            <person name="Miyakawa K."/>
            <person name="Ise K."/>
            <person name="Suzuki Y."/>
            <person name="Anantharaman K."/>
            <person name="Probst A."/>
            <person name="Burstein D."/>
            <person name="Thomas B.C."/>
            <person name="Banfield J.F."/>
        </authorList>
    </citation>
    <scope>NUCLEOTIDE SEQUENCE [LARGE SCALE GENOMIC DNA]</scope>
    <source>
        <strain evidence="14">HGW-Kuenenbacteria-1</strain>
    </source>
</reference>
<dbReference type="Pfam" id="PF03485">
    <property type="entry name" value="Arg_tRNA_synt_N"/>
    <property type="match status" value="1"/>
</dbReference>
<name>A0A2N1UMS7_9BACT</name>
<evidence type="ECO:0000256" key="3">
    <source>
        <dbReference type="ARBA" id="ARBA00022490"/>
    </source>
</evidence>
<dbReference type="InterPro" id="IPR009080">
    <property type="entry name" value="tRNAsynth_Ia_anticodon-bd"/>
</dbReference>
<dbReference type="InterPro" id="IPR008909">
    <property type="entry name" value="DALR_anticod-bd"/>
</dbReference>
<dbReference type="Gene3D" id="1.10.730.10">
    <property type="entry name" value="Isoleucyl-tRNA Synthetase, Domain 1"/>
    <property type="match status" value="1"/>
</dbReference>
<dbReference type="Pfam" id="PF05746">
    <property type="entry name" value="DALR_1"/>
    <property type="match status" value="1"/>
</dbReference>
<dbReference type="InterPro" id="IPR035684">
    <property type="entry name" value="ArgRS_core"/>
</dbReference>
<dbReference type="PANTHER" id="PTHR11956">
    <property type="entry name" value="ARGINYL-TRNA SYNTHETASE"/>
    <property type="match status" value="1"/>
</dbReference>
<evidence type="ECO:0000313" key="15">
    <source>
        <dbReference type="Proteomes" id="UP000233414"/>
    </source>
</evidence>
<dbReference type="Gene3D" id="3.40.50.620">
    <property type="entry name" value="HUPs"/>
    <property type="match status" value="1"/>
</dbReference>
<dbReference type="InterPro" id="IPR005148">
    <property type="entry name" value="Arg-tRNA-synth_N"/>
</dbReference>
<evidence type="ECO:0000256" key="1">
    <source>
        <dbReference type="ARBA" id="ARBA00004496"/>
    </source>
</evidence>
<comment type="caution">
    <text evidence="14">The sequence shown here is derived from an EMBL/GenBank/DDBJ whole genome shotgun (WGS) entry which is preliminary data.</text>
</comment>
<comment type="similarity">
    <text evidence="2 10 11">Belongs to the class-I aminoacyl-tRNA synthetase family.</text>
</comment>
<sequence length="583" mass="68159">MLQHLKDQIKKIVLKKFGIKIKSEKIVIEQPPEAKMGDFCFSCFLLAKEIKKFPKEIAESLAQEIKCDKIIKEIKNTGPYLNFFIHREIFFENIYKKLHEKKKQKISSKQIIIEFSSPNTNKPLHLGHFRSSILGMSLANLLEENNYQVIKANSVNDRGIHICKAMLAYQKWGENKTPTNEKIKGDHFVGNFYVMFDKKAKKEQEKKSLEKITETNLYKEALEMLKKWEQGDVEIMKLWKKMNKWVLYGFKKTYQRIGINFDQWYFENQTYKVGQEIILKALKKGICYQREDKAIEIDLTQYGLDKKVLLRADGTSVYMTQDIGLAKLKFSQFKLDQSIILTGTEQIYHFQVLFKILELLNFKWQKKCIHLVHEMVNLPEGKMKSREGIVVDSDNLLNEMCEMAQIEIKKRDQNISLKELRQRAEKISLAAIKFHLLKVNPKQRIIFNPKQSLSFEGATGPYLQYTYARIQSILKKLMLGGSTSKYKHINFSYLKEEEEWEIGKRIFEFSDVIKKAALDYNPAILAEYLLKLASSFNKFYHQHSVIKAESEKVQKARLALIQCGAIVLKKGLNLLGIEEIEKM</sequence>
<keyword evidence="4 10" id="KW-0436">Ligase</keyword>
<dbReference type="PROSITE" id="PS00178">
    <property type="entry name" value="AA_TRNA_LIGASE_I"/>
    <property type="match status" value="1"/>
</dbReference>
<dbReference type="PRINTS" id="PR01038">
    <property type="entry name" value="TRNASYNTHARG"/>
</dbReference>
<dbReference type="GO" id="GO:0005524">
    <property type="term" value="F:ATP binding"/>
    <property type="evidence" value="ECO:0007669"/>
    <property type="project" value="UniProtKB-UniRule"/>
</dbReference>
<keyword evidence="8 10" id="KW-0030">Aminoacyl-tRNA synthetase</keyword>
<evidence type="ECO:0000256" key="11">
    <source>
        <dbReference type="RuleBase" id="RU363038"/>
    </source>
</evidence>
<gene>
    <name evidence="10" type="primary">argS</name>
    <name evidence="14" type="ORF">CVV26_03170</name>
</gene>
<evidence type="ECO:0000256" key="6">
    <source>
        <dbReference type="ARBA" id="ARBA00022840"/>
    </source>
</evidence>
<dbReference type="InterPro" id="IPR014729">
    <property type="entry name" value="Rossmann-like_a/b/a_fold"/>
</dbReference>
<evidence type="ECO:0000256" key="10">
    <source>
        <dbReference type="HAMAP-Rule" id="MF_00123"/>
    </source>
</evidence>
<comment type="catalytic activity">
    <reaction evidence="9 10">
        <text>tRNA(Arg) + L-arginine + ATP = L-arginyl-tRNA(Arg) + AMP + diphosphate</text>
        <dbReference type="Rhea" id="RHEA:20301"/>
        <dbReference type="Rhea" id="RHEA-COMP:9658"/>
        <dbReference type="Rhea" id="RHEA-COMP:9673"/>
        <dbReference type="ChEBI" id="CHEBI:30616"/>
        <dbReference type="ChEBI" id="CHEBI:32682"/>
        <dbReference type="ChEBI" id="CHEBI:33019"/>
        <dbReference type="ChEBI" id="CHEBI:78442"/>
        <dbReference type="ChEBI" id="CHEBI:78513"/>
        <dbReference type="ChEBI" id="CHEBI:456215"/>
        <dbReference type="EC" id="6.1.1.19"/>
    </reaction>
</comment>
<dbReference type="InterPro" id="IPR001278">
    <property type="entry name" value="Arg-tRNA-ligase"/>
</dbReference>
<dbReference type="Pfam" id="PF00750">
    <property type="entry name" value="tRNA-synt_1d"/>
    <property type="match status" value="1"/>
</dbReference>
<dbReference type="GO" id="GO:0005737">
    <property type="term" value="C:cytoplasm"/>
    <property type="evidence" value="ECO:0007669"/>
    <property type="project" value="UniProtKB-SubCell"/>
</dbReference>
<dbReference type="SUPFAM" id="SSF55190">
    <property type="entry name" value="Arginyl-tRNA synthetase (ArgRS), N-terminal 'additional' domain"/>
    <property type="match status" value="1"/>
</dbReference>
<evidence type="ECO:0000256" key="9">
    <source>
        <dbReference type="ARBA" id="ARBA00049339"/>
    </source>
</evidence>
<dbReference type="Proteomes" id="UP000233414">
    <property type="component" value="Unassembled WGS sequence"/>
</dbReference>
<evidence type="ECO:0000256" key="7">
    <source>
        <dbReference type="ARBA" id="ARBA00022917"/>
    </source>
</evidence>
<dbReference type="SMART" id="SM00836">
    <property type="entry name" value="DALR_1"/>
    <property type="match status" value="1"/>
</dbReference>
<evidence type="ECO:0000256" key="4">
    <source>
        <dbReference type="ARBA" id="ARBA00022598"/>
    </source>
</evidence>
<evidence type="ECO:0000256" key="2">
    <source>
        <dbReference type="ARBA" id="ARBA00005594"/>
    </source>
</evidence>
<dbReference type="FunFam" id="1.10.730.10:FF:000008">
    <property type="entry name" value="Arginine--tRNA ligase"/>
    <property type="match status" value="1"/>
</dbReference>
<protein>
    <recommendedName>
        <fullName evidence="10">Arginine--tRNA ligase</fullName>
        <ecNumber evidence="10">6.1.1.19</ecNumber>
    </recommendedName>
    <alternativeName>
        <fullName evidence="10">Arginyl-tRNA synthetase</fullName>
        <shortName evidence="10">ArgRS</shortName>
    </alternativeName>
</protein>
<feature type="domain" description="DALR anticodon binding" evidence="12">
    <location>
        <begin position="463"/>
        <end position="583"/>
    </location>
</feature>
<comment type="subcellular location">
    <subcellularLocation>
        <location evidence="1 10">Cytoplasm</location>
    </subcellularLocation>
</comment>
<proteinExistence type="inferred from homology"/>
<feature type="short sequence motif" description="'HIGH' region" evidence="10">
    <location>
        <begin position="118"/>
        <end position="128"/>
    </location>
</feature>
<keyword evidence="7 10" id="KW-0648">Protein biosynthesis</keyword>
<dbReference type="SUPFAM" id="SSF52374">
    <property type="entry name" value="Nucleotidylyl transferase"/>
    <property type="match status" value="1"/>
</dbReference>
<evidence type="ECO:0000259" key="13">
    <source>
        <dbReference type="SMART" id="SM01016"/>
    </source>
</evidence>
<evidence type="ECO:0000256" key="5">
    <source>
        <dbReference type="ARBA" id="ARBA00022741"/>
    </source>
</evidence>
<dbReference type="InterPro" id="IPR036695">
    <property type="entry name" value="Arg-tRNA-synth_N_sf"/>
</dbReference>
<dbReference type="EMBL" id="PGYQ01000019">
    <property type="protein sequence ID" value="PKL72051.1"/>
    <property type="molecule type" value="Genomic_DNA"/>
</dbReference>
<comment type="subunit">
    <text evidence="10">Monomer.</text>
</comment>
<dbReference type="EC" id="6.1.1.19" evidence="10"/>
<keyword evidence="5 10" id="KW-0547">Nucleotide-binding</keyword>
<dbReference type="AlphaFoldDB" id="A0A2N1UMS7"/>
<dbReference type="GO" id="GO:0004814">
    <property type="term" value="F:arginine-tRNA ligase activity"/>
    <property type="evidence" value="ECO:0007669"/>
    <property type="project" value="UniProtKB-UniRule"/>
</dbReference>
<keyword evidence="6 10" id="KW-0067">ATP-binding</keyword>
<dbReference type="HAMAP" id="MF_00123">
    <property type="entry name" value="Arg_tRNA_synth"/>
    <property type="match status" value="1"/>
</dbReference>
<dbReference type="SMART" id="SM01016">
    <property type="entry name" value="Arg_tRNA_synt_N"/>
    <property type="match status" value="1"/>
</dbReference>
<feature type="domain" description="Arginyl tRNA synthetase N-terminal" evidence="13">
    <location>
        <begin position="3"/>
        <end position="85"/>
    </location>
</feature>
<accession>A0A2N1UMS7</accession>
<dbReference type="InterPro" id="IPR001412">
    <property type="entry name" value="aa-tRNA-synth_I_CS"/>
</dbReference>
<keyword evidence="3 10" id="KW-0963">Cytoplasm</keyword>